<dbReference type="RefSeq" id="WP_237090515.1">
    <property type="nucleotide sequence ID" value="NZ_CP116766.1"/>
</dbReference>
<keyword evidence="3" id="KW-1185">Reference proteome</keyword>
<dbReference type="PIRSF" id="PIRSF005610">
    <property type="entry name" value="SirB"/>
    <property type="match status" value="1"/>
</dbReference>
<accession>A0ABY7RL64</accession>
<evidence type="ECO:0000313" key="3">
    <source>
        <dbReference type="Proteomes" id="UP001221268"/>
    </source>
</evidence>
<keyword evidence="1" id="KW-0472">Membrane</keyword>
<reference evidence="2 3" key="1">
    <citation type="submission" date="2023-01" db="EMBL/GenBank/DDBJ databases">
        <authorList>
            <person name="Yang C."/>
        </authorList>
    </citation>
    <scope>NUCLEOTIDE SEQUENCE [LARGE SCALE GENOMIC DNA]</scope>
    <source>
        <strain evidence="2 3">ZJ106</strain>
    </source>
</reference>
<gene>
    <name evidence="2" type="ORF">PJU73_04505</name>
</gene>
<evidence type="ECO:0000256" key="1">
    <source>
        <dbReference type="SAM" id="Phobius"/>
    </source>
</evidence>
<evidence type="ECO:0000313" key="2">
    <source>
        <dbReference type="EMBL" id="WCL72364.1"/>
    </source>
</evidence>
<dbReference type="Proteomes" id="UP001221268">
    <property type="component" value="Chromosome"/>
</dbReference>
<keyword evidence="1" id="KW-1133">Transmembrane helix</keyword>
<proteinExistence type="predicted"/>
<sequence length="123" mass="14313">MQYLIVKHSHMFFVAVSILLFNIRFFLLQRRPDKSLAGIWKALPHLNDTMLLFTGLWLMKITHFTPFNAPWLAGKIILLLAYIALGMKMMRTRPRSGAFYLLYLTAMACVITIVAFARLKPYF</sequence>
<name>A0ABY7RL64_9NEIS</name>
<protein>
    <submittedName>
        <fullName evidence="2">SirB2 family protein</fullName>
    </submittedName>
</protein>
<keyword evidence="1" id="KW-0812">Transmembrane</keyword>
<feature type="transmembrane region" description="Helical" evidence="1">
    <location>
        <begin position="71"/>
        <end position="87"/>
    </location>
</feature>
<dbReference type="InterPro" id="IPR007360">
    <property type="entry name" value="SirB"/>
</dbReference>
<dbReference type="Pfam" id="PF04247">
    <property type="entry name" value="SirB"/>
    <property type="match status" value="1"/>
</dbReference>
<dbReference type="PANTHER" id="PTHR39594:SF1">
    <property type="entry name" value="PROTEIN YCHQ"/>
    <property type="match status" value="1"/>
</dbReference>
<dbReference type="PANTHER" id="PTHR39594">
    <property type="entry name" value="PROTEIN YCHQ"/>
    <property type="match status" value="1"/>
</dbReference>
<feature type="transmembrane region" description="Helical" evidence="1">
    <location>
        <begin position="6"/>
        <end position="27"/>
    </location>
</feature>
<dbReference type="EMBL" id="CP116766">
    <property type="protein sequence ID" value="WCL72364.1"/>
    <property type="molecule type" value="Genomic_DNA"/>
</dbReference>
<feature type="transmembrane region" description="Helical" evidence="1">
    <location>
        <begin position="99"/>
        <end position="119"/>
    </location>
</feature>
<feature type="transmembrane region" description="Helical" evidence="1">
    <location>
        <begin position="39"/>
        <end position="59"/>
    </location>
</feature>
<organism evidence="2 3">
    <name type="scientific">Neisseria lisongii</name>
    <dbReference type="NCBI Taxonomy" id="2912188"/>
    <lineage>
        <taxon>Bacteria</taxon>
        <taxon>Pseudomonadati</taxon>
        <taxon>Pseudomonadota</taxon>
        <taxon>Betaproteobacteria</taxon>
        <taxon>Neisseriales</taxon>
        <taxon>Neisseriaceae</taxon>
        <taxon>Neisseria</taxon>
    </lineage>
</organism>